<evidence type="ECO:0000313" key="2">
    <source>
        <dbReference type="Proteomes" id="UP001202328"/>
    </source>
</evidence>
<dbReference type="Proteomes" id="UP001202328">
    <property type="component" value="Unassembled WGS sequence"/>
</dbReference>
<organism evidence="1 2">
    <name type="scientific">Papaver atlanticum</name>
    <dbReference type="NCBI Taxonomy" id="357466"/>
    <lineage>
        <taxon>Eukaryota</taxon>
        <taxon>Viridiplantae</taxon>
        <taxon>Streptophyta</taxon>
        <taxon>Embryophyta</taxon>
        <taxon>Tracheophyta</taxon>
        <taxon>Spermatophyta</taxon>
        <taxon>Magnoliopsida</taxon>
        <taxon>Ranunculales</taxon>
        <taxon>Papaveraceae</taxon>
        <taxon>Papaveroideae</taxon>
        <taxon>Papaver</taxon>
    </lineage>
</organism>
<dbReference type="PANTHER" id="PTHR34670:SF8">
    <property type="entry name" value="EXPRESSED PROTEIN"/>
    <property type="match status" value="1"/>
</dbReference>
<name>A0AAD4T7M6_9MAGN</name>
<dbReference type="AlphaFoldDB" id="A0AAD4T7M6"/>
<keyword evidence="2" id="KW-1185">Reference proteome</keyword>
<gene>
    <name evidence="1" type="ORF">MKW98_030080</name>
</gene>
<dbReference type="EMBL" id="JAJJMB010005117">
    <property type="protein sequence ID" value="KAI3940761.1"/>
    <property type="molecule type" value="Genomic_DNA"/>
</dbReference>
<reference evidence="1" key="1">
    <citation type="submission" date="2022-04" db="EMBL/GenBank/DDBJ databases">
        <title>A functionally conserved STORR gene fusion in Papaver species that diverged 16.8 million years ago.</title>
        <authorList>
            <person name="Catania T."/>
        </authorList>
    </citation>
    <scope>NUCLEOTIDE SEQUENCE</scope>
    <source>
        <strain evidence="1">S-188037</strain>
    </source>
</reference>
<proteinExistence type="predicted"/>
<comment type="caution">
    <text evidence="1">The sequence shown here is derived from an EMBL/GenBank/DDBJ whole genome shotgun (WGS) entry which is preliminary data.</text>
</comment>
<sequence length="89" mass="9660">MEGLIPFVYKAVVQYRNGGRQASNMVSSWYSESPISTSYMRLPTGGGESGRFQDTNQVELFSSNSEVVTATSAAQSPLVSRRLVSSSCQ</sequence>
<protein>
    <recommendedName>
        <fullName evidence="3">Legume-specific protein</fullName>
    </recommendedName>
</protein>
<evidence type="ECO:0008006" key="3">
    <source>
        <dbReference type="Google" id="ProtNLM"/>
    </source>
</evidence>
<accession>A0AAD4T7M6</accession>
<evidence type="ECO:0000313" key="1">
    <source>
        <dbReference type="EMBL" id="KAI3940761.1"/>
    </source>
</evidence>
<dbReference type="PANTHER" id="PTHR34670">
    <property type="entry name" value="EXPRESSED PROTEIN"/>
    <property type="match status" value="1"/>
</dbReference>